<comment type="function">
    <text evidence="6">Catalyzes the thiamine diphosphate-dependent decarboxylation of 2-oxoglutarate and the subsequent addition of the resulting succinic semialdehyde-thiamine pyrophosphate anion to isochorismate to yield 2-succinyl-5-enolpyruvyl-6-hydroxy-3-cyclohexene-1-carboxylate (SEPHCHC).</text>
</comment>
<dbReference type="NCBIfam" id="TIGR00173">
    <property type="entry name" value="menD"/>
    <property type="match status" value="1"/>
</dbReference>
<dbReference type="UniPathway" id="UPA00079"/>
<dbReference type="PANTHER" id="PTHR42916">
    <property type="entry name" value="2-SUCCINYL-5-ENOLPYRUVYL-6-HYDROXY-3-CYCLOHEXENE-1-CARBOXYLATE SYNTHASE"/>
    <property type="match status" value="1"/>
</dbReference>
<evidence type="ECO:0000256" key="6">
    <source>
        <dbReference type="HAMAP-Rule" id="MF_01659"/>
    </source>
</evidence>
<dbReference type="GO" id="GO:0030145">
    <property type="term" value="F:manganese ion binding"/>
    <property type="evidence" value="ECO:0007669"/>
    <property type="project" value="UniProtKB-UniRule"/>
</dbReference>
<dbReference type="RefSeq" id="WP_076931174.1">
    <property type="nucleotide sequence ID" value="NZ_LT605205.1"/>
</dbReference>
<keyword evidence="1 6" id="KW-0808">Transferase</keyword>
<comment type="similarity">
    <text evidence="6">Belongs to the TPP enzyme family. MenD subfamily.</text>
</comment>
<comment type="cofactor">
    <cofactor evidence="6">
        <name>thiamine diphosphate</name>
        <dbReference type="ChEBI" id="CHEBI:58937"/>
    </cofactor>
    <text evidence="6">Binds 1 thiamine pyrophosphate per subunit.</text>
</comment>
<evidence type="ECO:0000256" key="4">
    <source>
        <dbReference type="ARBA" id="ARBA00023052"/>
    </source>
</evidence>
<comment type="subunit">
    <text evidence="6">Homodimer.</text>
</comment>
<organism evidence="9 10">
    <name type="scientific">Proteiniphilum saccharofermentans</name>
    <dbReference type="NCBI Taxonomy" id="1642647"/>
    <lineage>
        <taxon>Bacteria</taxon>
        <taxon>Pseudomonadati</taxon>
        <taxon>Bacteroidota</taxon>
        <taxon>Bacteroidia</taxon>
        <taxon>Bacteroidales</taxon>
        <taxon>Dysgonomonadaceae</taxon>
        <taxon>Proteiniphilum</taxon>
    </lineage>
</organism>
<comment type="cofactor">
    <cofactor evidence="6">
        <name>Mg(2+)</name>
        <dbReference type="ChEBI" id="CHEBI:18420"/>
    </cofactor>
    <cofactor evidence="6">
        <name>Mn(2+)</name>
        <dbReference type="ChEBI" id="CHEBI:29035"/>
    </cofactor>
</comment>
<evidence type="ECO:0000256" key="1">
    <source>
        <dbReference type="ARBA" id="ARBA00022679"/>
    </source>
</evidence>
<keyword evidence="5 6" id="KW-0464">Manganese</keyword>
<proteinExistence type="inferred from homology"/>
<feature type="domain" description="Menaquinone biosynthesis protein MenD middle" evidence="8">
    <location>
        <begin position="211"/>
        <end position="328"/>
    </location>
</feature>
<dbReference type="HAMAP" id="MF_01659">
    <property type="entry name" value="MenD"/>
    <property type="match status" value="1"/>
</dbReference>
<accession>A0A1R3TBI0</accession>
<evidence type="ECO:0000259" key="8">
    <source>
        <dbReference type="Pfam" id="PF16582"/>
    </source>
</evidence>
<evidence type="ECO:0000313" key="9">
    <source>
        <dbReference type="EMBL" id="SCD21335.1"/>
    </source>
</evidence>
<dbReference type="InterPro" id="IPR004433">
    <property type="entry name" value="MenaQ_synth_MenD"/>
</dbReference>
<keyword evidence="4 6" id="KW-0786">Thiamine pyrophosphate</keyword>
<dbReference type="InterPro" id="IPR012001">
    <property type="entry name" value="Thiamin_PyroP_enz_TPP-bd_dom"/>
</dbReference>
<dbReference type="CDD" id="cd02009">
    <property type="entry name" value="TPP_SHCHC_synthase"/>
    <property type="match status" value="1"/>
</dbReference>
<dbReference type="SUPFAM" id="SSF52518">
    <property type="entry name" value="Thiamin diphosphate-binding fold (THDP-binding)"/>
    <property type="match status" value="2"/>
</dbReference>
<evidence type="ECO:0000259" key="7">
    <source>
        <dbReference type="Pfam" id="PF02776"/>
    </source>
</evidence>
<protein>
    <recommendedName>
        <fullName evidence="6">2-succinyl-5-enolpyruvyl-6-hydroxy-3-cyclohexene-1-carboxylate synthase</fullName>
        <shortName evidence="6">SEPHCHC synthase</shortName>
        <ecNumber evidence="6">2.2.1.9</ecNumber>
    </recommendedName>
    <alternativeName>
        <fullName evidence="6">Menaquinone biosynthesis protein MenD</fullName>
    </alternativeName>
</protein>
<reference evidence="9 10" key="1">
    <citation type="submission" date="2016-08" db="EMBL/GenBank/DDBJ databases">
        <authorList>
            <person name="Seilhamer J.J."/>
        </authorList>
    </citation>
    <scope>NUCLEOTIDE SEQUENCE [LARGE SCALE GENOMIC DNA]</scope>
    <source>
        <strain evidence="9">M3/6</strain>
    </source>
</reference>
<dbReference type="EMBL" id="LT605205">
    <property type="protein sequence ID" value="SCD21335.1"/>
    <property type="molecule type" value="Genomic_DNA"/>
</dbReference>
<evidence type="ECO:0000256" key="3">
    <source>
        <dbReference type="ARBA" id="ARBA00022842"/>
    </source>
</evidence>
<dbReference type="InterPro" id="IPR032264">
    <property type="entry name" value="MenD_middle"/>
</dbReference>
<dbReference type="KEGG" id="psac:PSM36_2534"/>
<comment type="pathway">
    <text evidence="6">Quinol/quinone metabolism; 1,4-dihydroxy-2-naphthoate biosynthesis; 1,4-dihydroxy-2-naphthoate from chorismate: step 2/7.</text>
</comment>
<dbReference type="GO" id="GO:0070204">
    <property type="term" value="F:2-succinyl-5-enolpyruvyl-6-hydroxy-3-cyclohexene-1-carboxylic-acid synthase activity"/>
    <property type="evidence" value="ECO:0007669"/>
    <property type="project" value="UniProtKB-UniRule"/>
</dbReference>
<keyword evidence="10" id="KW-1185">Reference proteome</keyword>
<comment type="catalytic activity">
    <reaction evidence="6">
        <text>isochorismate + 2-oxoglutarate + H(+) = 5-enolpyruvoyl-6-hydroxy-2-succinyl-cyclohex-3-ene-1-carboxylate + CO2</text>
        <dbReference type="Rhea" id="RHEA:25593"/>
        <dbReference type="ChEBI" id="CHEBI:15378"/>
        <dbReference type="ChEBI" id="CHEBI:16526"/>
        <dbReference type="ChEBI" id="CHEBI:16810"/>
        <dbReference type="ChEBI" id="CHEBI:29780"/>
        <dbReference type="ChEBI" id="CHEBI:58818"/>
        <dbReference type="EC" id="2.2.1.9"/>
    </reaction>
</comment>
<keyword evidence="3 6" id="KW-0460">Magnesium</keyword>
<dbReference type="GO" id="GO:0009234">
    <property type="term" value="P:menaquinone biosynthetic process"/>
    <property type="evidence" value="ECO:0007669"/>
    <property type="project" value="UniProtKB-UniRule"/>
</dbReference>
<dbReference type="STRING" id="1642647.PSM36_2534"/>
<dbReference type="InterPro" id="IPR029061">
    <property type="entry name" value="THDP-binding"/>
</dbReference>
<feature type="domain" description="Thiamine pyrophosphate enzyme N-terminal TPP-binding" evidence="7">
    <location>
        <begin position="11"/>
        <end position="112"/>
    </location>
</feature>
<dbReference type="Gene3D" id="3.40.50.970">
    <property type="match status" value="2"/>
</dbReference>
<dbReference type="UniPathway" id="UPA01057">
    <property type="reaction ID" value="UER00164"/>
</dbReference>
<keyword evidence="2 6" id="KW-0479">Metal-binding</keyword>
<evidence type="ECO:0000256" key="5">
    <source>
        <dbReference type="ARBA" id="ARBA00023211"/>
    </source>
</evidence>
<name>A0A1R3TBI0_9BACT</name>
<keyword evidence="6" id="KW-0474">Menaquinone biosynthesis</keyword>
<dbReference type="Proteomes" id="UP000187464">
    <property type="component" value="Chromosome I"/>
</dbReference>
<dbReference type="GO" id="GO:0030976">
    <property type="term" value="F:thiamine pyrophosphate binding"/>
    <property type="evidence" value="ECO:0007669"/>
    <property type="project" value="UniProtKB-UniRule"/>
</dbReference>
<dbReference type="GO" id="GO:0000287">
    <property type="term" value="F:magnesium ion binding"/>
    <property type="evidence" value="ECO:0007669"/>
    <property type="project" value="UniProtKB-UniRule"/>
</dbReference>
<dbReference type="Gene3D" id="3.40.50.1220">
    <property type="entry name" value="TPP-binding domain"/>
    <property type="match status" value="1"/>
</dbReference>
<comment type="pathway">
    <text evidence="6">Quinol/quinone metabolism; menaquinone biosynthesis.</text>
</comment>
<sequence>MYSEKKNVLQLVALLKAHDITHIVLSPGSRNSPLTHSFATDRDFTCYSVVDERSAGFFTLGIIQAIGKPAAVCCTSGTATLNLGPAVAEAFYQQLPLLVITADRPAAWIGQMDGQTIPQSGLFRDLTRRSVQLPQIADEEEEWYCNRLINEAILSLDNEVKGPSHINIPLGEPLFGFNTPTLPLVRVIRQSAPGYMIHKEDRYRERFGSYSKRMVIVGQLLPGNGLTEILEKLRKEWDVVVLAEQLSNIPVKETSVFDTVLYAASEKELEELTPDLVITLGGHIVSKRLKQFIRSARIREHWHISPSGEVTDTFQRVTDIVRSDNETFLLYLTERLPCLEEKEFSRVREFDETKDFREIKNSKEARGFRDLWERACASVSEPDVAFSDLYAAGALMHALPKNSSLQLGNSNSVRLAQLFDIPSSVRMFCNRGTNGIEGSLSTAVGYASSSGKLTFLLIGDLSFFYDMNGLWNNYSTRNLRILLNNNGGGEIFGMLPGLNKSEVLHEYIAAAHTTEAKAWAEQQGFLYLSAHNAGELEQQLPLFTDTDSEKPVLLEVFTSMEKNAEQIRLYYHKQKRRFKLDD</sequence>
<gene>
    <name evidence="6 9" type="primary">menD</name>
    <name evidence="9" type="ORF">PSM36_2534</name>
</gene>
<dbReference type="EC" id="2.2.1.9" evidence="6"/>
<dbReference type="CDD" id="cd07037">
    <property type="entry name" value="TPP_PYR_MenD"/>
    <property type="match status" value="1"/>
</dbReference>
<evidence type="ECO:0000256" key="2">
    <source>
        <dbReference type="ARBA" id="ARBA00022723"/>
    </source>
</evidence>
<dbReference type="Pfam" id="PF02776">
    <property type="entry name" value="TPP_enzyme_N"/>
    <property type="match status" value="1"/>
</dbReference>
<dbReference type="PANTHER" id="PTHR42916:SF1">
    <property type="entry name" value="PROTEIN PHYLLO, CHLOROPLASTIC"/>
    <property type="match status" value="1"/>
</dbReference>
<dbReference type="PIRSF" id="PIRSF004983">
    <property type="entry name" value="MenD"/>
    <property type="match status" value="1"/>
</dbReference>
<dbReference type="Pfam" id="PF16582">
    <property type="entry name" value="TPP_enzyme_M_2"/>
    <property type="match status" value="1"/>
</dbReference>
<dbReference type="AlphaFoldDB" id="A0A1R3TBI0"/>
<evidence type="ECO:0000313" key="10">
    <source>
        <dbReference type="Proteomes" id="UP000187464"/>
    </source>
</evidence>